<dbReference type="PANTHER" id="PTHR15503:SF22">
    <property type="entry name" value="TRANSPOSON TY3-I GAG POLYPROTEIN"/>
    <property type="match status" value="1"/>
</dbReference>
<dbReference type="Pfam" id="PF03732">
    <property type="entry name" value="Retrotrans_gag"/>
    <property type="match status" value="1"/>
</dbReference>
<accession>A0A1R1PXT4</accession>
<keyword evidence="3" id="KW-1185">Reference proteome</keyword>
<evidence type="ECO:0000259" key="1">
    <source>
        <dbReference type="Pfam" id="PF03732"/>
    </source>
</evidence>
<sequence length="237" mass="26881">MKISFGIQARGDLFKTEKNKIVLIGAHLTGPTAIWFNSLIEEKSTDLANYAQFLELFKKNFSDPSQEIRDRGEIRRCKHGPRSVANYAAEFRTSARISGFDQAALIDQFLRGLNDNVMNFLMMNDMPTKLEDTIALAVKVDNRLSNRRMLRSAPGYYNSSFQRPITKAIPVQSTMHDDLPPGEPMEIDALVTKQRPHLSQEEKDRRRALGLIMYCGNQGHIAIRCPNKTQSGKVHTQ</sequence>
<protein>
    <submittedName>
        <fullName evidence="2">Retrotransposon-derived protein PEG10</fullName>
    </submittedName>
</protein>
<evidence type="ECO:0000313" key="2">
    <source>
        <dbReference type="EMBL" id="OMH85718.1"/>
    </source>
</evidence>
<dbReference type="EMBL" id="LSSK01000053">
    <property type="protein sequence ID" value="OMH85718.1"/>
    <property type="molecule type" value="Genomic_DNA"/>
</dbReference>
<organism evidence="2 3">
    <name type="scientific">Zancudomyces culisetae</name>
    <name type="common">Gut fungus</name>
    <name type="synonym">Smittium culisetae</name>
    <dbReference type="NCBI Taxonomy" id="1213189"/>
    <lineage>
        <taxon>Eukaryota</taxon>
        <taxon>Fungi</taxon>
        <taxon>Fungi incertae sedis</taxon>
        <taxon>Zoopagomycota</taxon>
        <taxon>Kickxellomycotina</taxon>
        <taxon>Harpellomycetes</taxon>
        <taxon>Harpellales</taxon>
        <taxon>Legeriomycetaceae</taxon>
        <taxon>Zancudomyces</taxon>
    </lineage>
</organism>
<reference evidence="3" key="1">
    <citation type="submission" date="2017-01" db="EMBL/GenBank/DDBJ databases">
        <authorList>
            <person name="Wang Y."/>
            <person name="White M."/>
            <person name="Kvist S."/>
            <person name="Moncalvo J.-M."/>
        </authorList>
    </citation>
    <scope>NUCLEOTIDE SEQUENCE [LARGE SCALE GENOMIC DNA]</scope>
    <source>
        <strain evidence="3">COL-18-3</strain>
    </source>
</reference>
<dbReference type="PANTHER" id="PTHR15503">
    <property type="entry name" value="LDOC1 RELATED"/>
    <property type="match status" value="1"/>
</dbReference>
<dbReference type="InterPro" id="IPR005162">
    <property type="entry name" value="Retrotrans_gag_dom"/>
</dbReference>
<dbReference type="Proteomes" id="UP000188320">
    <property type="component" value="Unassembled WGS sequence"/>
</dbReference>
<dbReference type="AlphaFoldDB" id="A0A1R1PXT4"/>
<dbReference type="OrthoDB" id="5582182at2759"/>
<name>A0A1R1PXT4_ZANCU</name>
<dbReference type="InterPro" id="IPR032567">
    <property type="entry name" value="RTL1-rel"/>
</dbReference>
<gene>
    <name evidence="2" type="ORF">AX774_g729</name>
</gene>
<feature type="domain" description="Retrotransposon gag" evidence="1">
    <location>
        <begin position="26"/>
        <end position="115"/>
    </location>
</feature>
<evidence type="ECO:0000313" key="3">
    <source>
        <dbReference type="Proteomes" id="UP000188320"/>
    </source>
</evidence>
<proteinExistence type="predicted"/>
<comment type="caution">
    <text evidence="2">The sequence shown here is derived from an EMBL/GenBank/DDBJ whole genome shotgun (WGS) entry which is preliminary data.</text>
</comment>